<dbReference type="AlphaFoldDB" id="R4UEY2"/>
<organism evidence="1 2">
    <name type="scientific">Spiroplasma chrysopicola DF-1</name>
    <dbReference type="NCBI Taxonomy" id="1276227"/>
    <lineage>
        <taxon>Bacteria</taxon>
        <taxon>Bacillati</taxon>
        <taxon>Mycoplasmatota</taxon>
        <taxon>Mollicutes</taxon>
        <taxon>Entomoplasmatales</taxon>
        <taxon>Spiroplasmataceae</taxon>
        <taxon>Spiroplasma</taxon>
    </lineage>
</organism>
<protein>
    <submittedName>
        <fullName evidence="1">Uncharacterized protein</fullName>
    </submittedName>
</protein>
<dbReference type="HOGENOM" id="CLU_1325660_0_0_14"/>
<dbReference type="Proteomes" id="UP000013964">
    <property type="component" value="Chromosome"/>
</dbReference>
<dbReference type="PATRIC" id="fig|1276227.3.peg.73"/>
<sequence>MKITDPTQIANLQQEYQEKYQQFNAPKYNSKLSESSRILKIIRVKKFKTPLEQTFETLLTMLATDMHANLKYQDLSDDSFYRAGGKDQKRIMHLGHFRENNEVMLEWFTSEAWITKTFKFQGKSKSRKTKLVYFVIIKSLKAKAGYLEQIMRNNYIKAENIRFDIQMWELMRKLGLLDCITEEKYHYQLSKMQLRLSKVRTFSK</sequence>
<gene>
    <name evidence="1" type="ORF">SCHRY_v1c00730</name>
</gene>
<keyword evidence="2" id="KW-1185">Reference proteome</keyword>
<dbReference type="EMBL" id="CP005077">
    <property type="protein sequence ID" value="AGM24660.1"/>
    <property type="molecule type" value="Genomic_DNA"/>
</dbReference>
<dbReference type="STRING" id="1276227.SCHRY_v1c00730"/>
<dbReference type="KEGG" id="scr:SCHRY_v1c00730"/>
<evidence type="ECO:0000313" key="1">
    <source>
        <dbReference type="EMBL" id="AGM24660.1"/>
    </source>
</evidence>
<name>R4UEY2_9MOLU</name>
<proteinExistence type="predicted"/>
<dbReference type="OrthoDB" id="388711at2"/>
<evidence type="ECO:0000313" key="2">
    <source>
        <dbReference type="Proteomes" id="UP000013964"/>
    </source>
</evidence>
<reference evidence="1 2" key="1">
    <citation type="journal article" date="2013" name="Genome Biol. Evol.">
        <title>Complete genomes of two dipteran-associated spiroplasmas provided insights into the origin, dynamics, and impacts of viral invasion in spiroplasma.</title>
        <authorList>
            <person name="Ku C."/>
            <person name="Lo W.S."/>
            <person name="Chen L.L."/>
            <person name="Kuo C.H."/>
        </authorList>
    </citation>
    <scope>NUCLEOTIDE SEQUENCE [LARGE SCALE GENOMIC DNA]</scope>
    <source>
        <strain evidence="1 2">DF-1</strain>
    </source>
</reference>
<dbReference type="RefSeq" id="WP_016338487.1">
    <property type="nucleotide sequence ID" value="NC_021280.1"/>
</dbReference>
<accession>R4UEY2</accession>